<evidence type="ECO:0000259" key="2">
    <source>
        <dbReference type="Pfam" id="PF03807"/>
    </source>
</evidence>
<evidence type="ECO:0000313" key="4">
    <source>
        <dbReference type="Proteomes" id="UP000249061"/>
    </source>
</evidence>
<dbReference type="GO" id="GO:0016491">
    <property type="term" value="F:oxidoreductase activity"/>
    <property type="evidence" value="ECO:0007669"/>
    <property type="project" value="UniProtKB-KW"/>
</dbReference>
<evidence type="ECO:0000313" key="3">
    <source>
        <dbReference type="EMBL" id="PZR08654.1"/>
    </source>
</evidence>
<dbReference type="InterPro" id="IPR036291">
    <property type="entry name" value="NAD(P)-bd_dom_sf"/>
</dbReference>
<sequence length="194" mass="19438">MKLGIIGSGNIGQAIATLATRAGHEVVMSSRRGGASLNAVVRAVGEGATAGTVEEAAKADVVFLAVPWNAVEAATAGLTWHGNVVVDTTNPVLPGFLPARLGGRASSEVVAAMVPGAKLVKAFNTLQPSALVTQPVSGRRVLFMSGDDAAARATVAQLATEFGLAPVDLGPLAGAALLTQFPGGPLPALELVKL</sequence>
<dbReference type="InterPro" id="IPR028939">
    <property type="entry name" value="P5C_Rdtase_cat_N"/>
</dbReference>
<dbReference type="AlphaFoldDB" id="A0A2W5UZ44"/>
<accession>A0A2W5UZ44</accession>
<organism evidence="3 4">
    <name type="scientific">Archangium gephyra</name>
    <dbReference type="NCBI Taxonomy" id="48"/>
    <lineage>
        <taxon>Bacteria</taxon>
        <taxon>Pseudomonadati</taxon>
        <taxon>Myxococcota</taxon>
        <taxon>Myxococcia</taxon>
        <taxon>Myxococcales</taxon>
        <taxon>Cystobacterineae</taxon>
        <taxon>Archangiaceae</taxon>
        <taxon>Archangium</taxon>
    </lineage>
</organism>
<gene>
    <name evidence="3" type="ORF">DI536_24440</name>
</gene>
<dbReference type="InterPro" id="IPR051267">
    <property type="entry name" value="STEAP_metalloreductase"/>
</dbReference>
<keyword evidence="1" id="KW-0560">Oxidoreductase</keyword>
<dbReference type="Proteomes" id="UP000249061">
    <property type="component" value="Unassembled WGS sequence"/>
</dbReference>
<dbReference type="SUPFAM" id="SSF51735">
    <property type="entry name" value="NAD(P)-binding Rossmann-fold domains"/>
    <property type="match status" value="1"/>
</dbReference>
<dbReference type="Gene3D" id="3.40.50.720">
    <property type="entry name" value="NAD(P)-binding Rossmann-like Domain"/>
    <property type="match status" value="1"/>
</dbReference>
<feature type="domain" description="Pyrroline-5-carboxylate reductase catalytic N-terminal" evidence="2">
    <location>
        <begin position="2"/>
        <end position="91"/>
    </location>
</feature>
<proteinExistence type="predicted"/>
<dbReference type="EMBL" id="QFQP01000024">
    <property type="protein sequence ID" value="PZR08654.1"/>
    <property type="molecule type" value="Genomic_DNA"/>
</dbReference>
<comment type="caution">
    <text evidence="3">The sequence shown here is derived from an EMBL/GenBank/DDBJ whole genome shotgun (WGS) entry which is preliminary data.</text>
</comment>
<reference evidence="3 4" key="1">
    <citation type="submission" date="2017-08" db="EMBL/GenBank/DDBJ databases">
        <title>Infants hospitalized years apart are colonized by the same room-sourced microbial strains.</title>
        <authorList>
            <person name="Brooks B."/>
            <person name="Olm M.R."/>
            <person name="Firek B.A."/>
            <person name="Baker R."/>
            <person name="Thomas B.C."/>
            <person name="Morowitz M.J."/>
            <person name="Banfield J.F."/>
        </authorList>
    </citation>
    <scope>NUCLEOTIDE SEQUENCE [LARGE SCALE GENOMIC DNA]</scope>
    <source>
        <strain evidence="3">S2_003_000_R2_14</strain>
    </source>
</reference>
<dbReference type="PANTHER" id="PTHR14239">
    <property type="entry name" value="DUDULIN-RELATED"/>
    <property type="match status" value="1"/>
</dbReference>
<protein>
    <submittedName>
        <fullName evidence="3">NADP oxidoreductase</fullName>
    </submittedName>
</protein>
<name>A0A2W5UZ44_9BACT</name>
<evidence type="ECO:0000256" key="1">
    <source>
        <dbReference type="ARBA" id="ARBA00023002"/>
    </source>
</evidence>
<dbReference type="Pfam" id="PF03807">
    <property type="entry name" value="F420_oxidored"/>
    <property type="match status" value="1"/>
</dbReference>